<keyword evidence="6 8" id="KW-0408">Iron</keyword>
<keyword evidence="8" id="KW-0934">Plastid</keyword>
<feature type="domain" description="2Fe-2S ferredoxin-type" evidence="9">
    <location>
        <begin position="35"/>
        <end position="126"/>
    </location>
</feature>
<dbReference type="Gene3D" id="3.10.20.30">
    <property type="match status" value="1"/>
</dbReference>
<evidence type="ECO:0000259" key="9">
    <source>
        <dbReference type="PROSITE" id="PS51085"/>
    </source>
</evidence>
<dbReference type="InterPro" id="IPR001041">
    <property type="entry name" value="2Fe-2S_ferredoxin-type"/>
</dbReference>
<evidence type="ECO:0000313" key="10">
    <source>
        <dbReference type="EMBL" id="KIZ03246.1"/>
    </source>
</evidence>
<accession>A0A0D2ND48</accession>
<keyword evidence="3 8" id="KW-0001">2Fe-2S</keyword>
<dbReference type="GO" id="GO:0046872">
    <property type="term" value="F:metal ion binding"/>
    <property type="evidence" value="ECO:0007669"/>
    <property type="project" value="UniProtKB-KW"/>
</dbReference>
<keyword evidence="10" id="KW-0560">Oxidoreductase</keyword>
<keyword evidence="11" id="KW-1185">Reference proteome</keyword>
<dbReference type="GO" id="GO:0009055">
    <property type="term" value="F:electron transfer activity"/>
    <property type="evidence" value="ECO:0007669"/>
    <property type="project" value="InterPro"/>
</dbReference>
<evidence type="ECO:0000256" key="5">
    <source>
        <dbReference type="ARBA" id="ARBA00022982"/>
    </source>
</evidence>
<name>A0A0D2ND48_9CHLO</name>
<dbReference type="GO" id="GO:0051537">
    <property type="term" value="F:2 iron, 2 sulfur cluster binding"/>
    <property type="evidence" value="ECO:0007669"/>
    <property type="project" value="UniProtKB-KW"/>
</dbReference>
<dbReference type="InterPro" id="IPR010241">
    <property type="entry name" value="Fd_pln"/>
</dbReference>
<proteinExistence type="inferred from homology"/>
<dbReference type="SUPFAM" id="SSF54292">
    <property type="entry name" value="2Fe-2S ferredoxin-like"/>
    <property type="match status" value="1"/>
</dbReference>
<dbReference type="Pfam" id="PF00111">
    <property type="entry name" value="Fer2"/>
    <property type="match status" value="1"/>
</dbReference>
<dbReference type="GO" id="GO:0009507">
    <property type="term" value="C:chloroplast"/>
    <property type="evidence" value="ECO:0007669"/>
    <property type="project" value="UniProtKB-SubCell"/>
</dbReference>
<dbReference type="PROSITE" id="PS51085">
    <property type="entry name" value="2FE2S_FER_2"/>
    <property type="match status" value="1"/>
</dbReference>
<evidence type="ECO:0000256" key="4">
    <source>
        <dbReference type="ARBA" id="ARBA00022723"/>
    </source>
</evidence>
<dbReference type="PANTHER" id="PTHR43112:SF3">
    <property type="entry name" value="FERREDOXIN-2, CHLOROPLASTIC"/>
    <property type="match status" value="1"/>
</dbReference>
<dbReference type="PANTHER" id="PTHR43112">
    <property type="entry name" value="FERREDOXIN"/>
    <property type="match status" value="1"/>
</dbReference>
<reference evidence="10 11" key="1">
    <citation type="journal article" date="2013" name="BMC Genomics">
        <title>Reconstruction of the lipid metabolism for the microalga Monoraphidium neglectum from its genome sequence reveals characteristics suitable for biofuel production.</title>
        <authorList>
            <person name="Bogen C."/>
            <person name="Al-Dilaimi A."/>
            <person name="Albersmeier A."/>
            <person name="Wichmann J."/>
            <person name="Grundmann M."/>
            <person name="Rupp O."/>
            <person name="Lauersen K.J."/>
            <person name="Blifernez-Klassen O."/>
            <person name="Kalinowski J."/>
            <person name="Goesmann A."/>
            <person name="Mussgnug J.H."/>
            <person name="Kruse O."/>
        </authorList>
    </citation>
    <scope>NUCLEOTIDE SEQUENCE [LARGE SCALE GENOMIC DNA]</scope>
    <source>
        <strain evidence="10 11">SAG 48.87</strain>
    </source>
</reference>
<keyword evidence="7 8" id="KW-0411">Iron-sulfur</keyword>
<evidence type="ECO:0000256" key="3">
    <source>
        <dbReference type="ARBA" id="ARBA00022714"/>
    </source>
</evidence>
<dbReference type="OrthoDB" id="1885901at2759"/>
<evidence type="ECO:0000313" key="11">
    <source>
        <dbReference type="Proteomes" id="UP000054498"/>
    </source>
</evidence>
<dbReference type="EMBL" id="KK100887">
    <property type="protein sequence ID" value="KIZ03246.1"/>
    <property type="molecule type" value="Genomic_DNA"/>
</dbReference>
<dbReference type="KEGG" id="mng:MNEG_4715"/>
<sequence>MAFTMSHATRIPAAAAPAARRAAAAAPRVGVRAHFRITLRTPEGQDTAFECGPDELILDAADAAGVDMPFMCRSGTCMGCTGRRVEGELVQPDPGMLEPTHEAHGFALLCKSYPRSDLLILSHQEHEFYLSDCDAPGATVKISSR</sequence>
<keyword evidence="5 8" id="KW-0249">Electron transport</keyword>
<dbReference type="AlphaFoldDB" id="A0A0D2ND48"/>
<dbReference type="NCBIfam" id="TIGR02008">
    <property type="entry name" value="fdx_plant"/>
    <property type="match status" value="1"/>
</dbReference>
<evidence type="ECO:0000256" key="2">
    <source>
        <dbReference type="ARBA" id="ARBA00022448"/>
    </source>
</evidence>
<dbReference type="InterPro" id="IPR036010">
    <property type="entry name" value="2Fe-2S_ferredoxin-like_sf"/>
</dbReference>
<keyword evidence="8" id="KW-0150">Chloroplast</keyword>
<dbReference type="GeneID" id="25737592"/>
<keyword evidence="2 8" id="KW-0813">Transport</keyword>
<dbReference type="RefSeq" id="XP_013902265.1">
    <property type="nucleotide sequence ID" value="XM_014046811.1"/>
</dbReference>
<dbReference type="STRING" id="145388.A0A0D2ND48"/>
<evidence type="ECO:0000256" key="1">
    <source>
        <dbReference type="ARBA" id="ARBA00007874"/>
    </source>
</evidence>
<dbReference type="GO" id="GO:0016491">
    <property type="term" value="F:oxidoreductase activity"/>
    <property type="evidence" value="ECO:0007669"/>
    <property type="project" value="UniProtKB-KW"/>
</dbReference>
<gene>
    <name evidence="10" type="ORF">MNEG_4715</name>
</gene>
<evidence type="ECO:0000256" key="6">
    <source>
        <dbReference type="ARBA" id="ARBA00023004"/>
    </source>
</evidence>
<evidence type="ECO:0000256" key="7">
    <source>
        <dbReference type="ARBA" id="ARBA00023014"/>
    </source>
</evidence>
<dbReference type="Proteomes" id="UP000054498">
    <property type="component" value="Unassembled WGS sequence"/>
</dbReference>
<dbReference type="CDD" id="cd00207">
    <property type="entry name" value="fer2"/>
    <property type="match status" value="1"/>
</dbReference>
<comment type="similarity">
    <text evidence="1 8">Belongs to the 2Fe2S plant-type ferredoxin family.</text>
</comment>
<comment type="subcellular location">
    <subcellularLocation>
        <location evidence="8">Plastid</location>
        <location evidence="8">Chloroplast</location>
    </subcellularLocation>
</comment>
<comment type="function">
    <text evidence="8">Ferredoxins are iron-sulfur proteins that transfer electrons in a wide variety of metabolic reactions.</text>
</comment>
<evidence type="ECO:0000256" key="8">
    <source>
        <dbReference type="RuleBase" id="RU364001"/>
    </source>
</evidence>
<dbReference type="GO" id="GO:0022900">
    <property type="term" value="P:electron transport chain"/>
    <property type="evidence" value="ECO:0007669"/>
    <property type="project" value="InterPro"/>
</dbReference>
<organism evidence="10 11">
    <name type="scientific">Monoraphidium neglectum</name>
    <dbReference type="NCBI Taxonomy" id="145388"/>
    <lineage>
        <taxon>Eukaryota</taxon>
        <taxon>Viridiplantae</taxon>
        <taxon>Chlorophyta</taxon>
        <taxon>core chlorophytes</taxon>
        <taxon>Chlorophyceae</taxon>
        <taxon>CS clade</taxon>
        <taxon>Sphaeropleales</taxon>
        <taxon>Selenastraceae</taxon>
        <taxon>Monoraphidium</taxon>
    </lineage>
</organism>
<keyword evidence="4 8" id="KW-0479">Metal-binding</keyword>
<protein>
    <recommendedName>
        <fullName evidence="8">Ferredoxin</fullName>
    </recommendedName>
</protein>
<dbReference type="InterPro" id="IPR012675">
    <property type="entry name" value="Beta-grasp_dom_sf"/>
</dbReference>
<comment type="cofactor">
    <cofactor evidence="8">
        <name>[2Fe-2S] cluster</name>
        <dbReference type="ChEBI" id="CHEBI:190135"/>
    </cofactor>
    <text evidence="8">Binds 1 [2Fe-2S] cluster.</text>
</comment>